<evidence type="ECO:0000256" key="2">
    <source>
        <dbReference type="PROSITE-ProRule" id="PRU00169"/>
    </source>
</evidence>
<dbReference type="Pfam" id="PF00072">
    <property type="entry name" value="Response_reg"/>
    <property type="match status" value="1"/>
</dbReference>
<sequence length="124" mass="13705">MANQTVLIFDDDDDLLTIFSFLFEDMGWQVFTHPTCDDVLERTRETKPDLILMDNWIPTIGGIAATQLLKADEELKAIPVIYISANNDVKALSARAGADAFVAKPFDFDELGALAKKLVNKTGV</sequence>
<evidence type="ECO:0000313" key="5">
    <source>
        <dbReference type="Proteomes" id="UP000292884"/>
    </source>
</evidence>
<gene>
    <name evidence="4" type="ORF">EZ428_20125</name>
</gene>
<proteinExistence type="predicted"/>
<organism evidence="4 5">
    <name type="scientific">Pedobacter frigiditerrae</name>
    <dbReference type="NCBI Taxonomy" id="2530452"/>
    <lineage>
        <taxon>Bacteria</taxon>
        <taxon>Pseudomonadati</taxon>
        <taxon>Bacteroidota</taxon>
        <taxon>Sphingobacteriia</taxon>
        <taxon>Sphingobacteriales</taxon>
        <taxon>Sphingobacteriaceae</taxon>
        <taxon>Pedobacter</taxon>
    </lineage>
</organism>
<feature type="modified residue" description="4-aspartylphosphate" evidence="2">
    <location>
        <position position="54"/>
    </location>
</feature>
<dbReference type="RefSeq" id="WP_131554996.1">
    <property type="nucleotide sequence ID" value="NZ_SJSK01000006.1"/>
</dbReference>
<keyword evidence="5" id="KW-1185">Reference proteome</keyword>
<keyword evidence="1 2" id="KW-0597">Phosphoprotein</keyword>
<feature type="domain" description="Response regulatory" evidence="3">
    <location>
        <begin position="5"/>
        <end position="119"/>
    </location>
</feature>
<dbReference type="PANTHER" id="PTHR44591:SF3">
    <property type="entry name" value="RESPONSE REGULATORY DOMAIN-CONTAINING PROTEIN"/>
    <property type="match status" value="1"/>
</dbReference>
<protein>
    <submittedName>
        <fullName evidence="4">Response regulator</fullName>
    </submittedName>
</protein>
<evidence type="ECO:0000313" key="4">
    <source>
        <dbReference type="EMBL" id="TCC88032.1"/>
    </source>
</evidence>
<dbReference type="InterPro" id="IPR050595">
    <property type="entry name" value="Bact_response_regulator"/>
</dbReference>
<comment type="caution">
    <text evidence="4">The sequence shown here is derived from an EMBL/GenBank/DDBJ whole genome shotgun (WGS) entry which is preliminary data.</text>
</comment>
<evidence type="ECO:0000256" key="1">
    <source>
        <dbReference type="ARBA" id="ARBA00022553"/>
    </source>
</evidence>
<name>A0A4R0MP74_9SPHI</name>
<accession>A0A4R0MP74</accession>
<reference evidence="4 5" key="1">
    <citation type="submission" date="2019-02" db="EMBL/GenBank/DDBJ databases">
        <title>Pedobacter sp. RP-1-13 sp. nov., isolated from Arctic soil.</title>
        <authorList>
            <person name="Dahal R.H."/>
        </authorList>
    </citation>
    <scope>NUCLEOTIDE SEQUENCE [LARGE SCALE GENOMIC DNA]</scope>
    <source>
        <strain evidence="4 5">RP-1-13</strain>
    </source>
</reference>
<dbReference type="OrthoDB" id="9789181at2"/>
<dbReference type="Proteomes" id="UP000292884">
    <property type="component" value="Unassembled WGS sequence"/>
</dbReference>
<dbReference type="EMBL" id="SJSK01000006">
    <property type="protein sequence ID" value="TCC88032.1"/>
    <property type="molecule type" value="Genomic_DNA"/>
</dbReference>
<dbReference type="PROSITE" id="PS50110">
    <property type="entry name" value="RESPONSE_REGULATORY"/>
    <property type="match status" value="1"/>
</dbReference>
<dbReference type="AlphaFoldDB" id="A0A4R0MP74"/>
<dbReference type="Gene3D" id="3.40.50.2300">
    <property type="match status" value="1"/>
</dbReference>
<dbReference type="PANTHER" id="PTHR44591">
    <property type="entry name" value="STRESS RESPONSE REGULATOR PROTEIN 1"/>
    <property type="match status" value="1"/>
</dbReference>
<dbReference type="InterPro" id="IPR011006">
    <property type="entry name" value="CheY-like_superfamily"/>
</dbReference>
<dbReference type="GO" id="GO:0000160">
    <property type="term" value="P:phosphorelay signal transduction system"/>
    <property type="evidence" value="ECO:0007669"/>
    <property type="project" value="InterPro"/>
</dbReference>
<dbReference type="InterPro" id="IPR001789">
    <property type="entry name" value="Sig_transdc_resp-reg_receiver"/>
</dbReference>
<dbReference type="SUPFAM" id="SSF52172">
    <property type="entry name" value="CheY-like"/>
    <property type="match status" value="1"/>
</dbReference>
<evidence type="ECO:0000259" key="3">
    <source>
        <dbReference type="PROSITE" id="PS50110"/>
    </source>
</evidence>
<dbReference type="SMART" id="SM00448">
    <property type="entry name" value="REC"/>
    <property type="match status" value="1"/>
</dbReference>